<keyword evidence="1" id="KW-0808">Transferase</keyword>
<accession>A0A9Q3C8L3</accession>
<name>A0A9Q3C8L3_9BASI</name>
<evidence type="ECO:0000259" key="7">
    <source>
        <dbReference type="Pfam" id="PF17917"/>
    </source>
</evidence>
<dbReference type="GO" id="GO:0003964">
    <property type="term" value="F:RNA-directed DNA polymerase activity"/>
    <property type="evidence" value="ECO:0007669"/>
    <property type="project" value="UniProtKB-KW"/>
</dbReference>
<evidence type="ECO:0000313" key="8">
    <source>
        <dbReference type="EMBL" id="MBW0478221.1"/>
    </source>
</evidence>
<keyword evidence="3" id="KW-0540">Nuclease</keyword>
<dbReference type="SUPFAM" id="SSF56672">
    <property type="entry name" value="DNA/RNA polymerases"/>
    <property type="match status" value="1"/>
</dbReference>
<dbReference type="PANTHER" id="PTHR34072:SF52">
    <property type="entry name" value="RIBONUCLEASE H"/>
    <property type="match status" value="1"/>
</dbReference>
<evidence type="ECO:0000256" key="4">
    <source>
        <dbReference type="ARBA" id="ARBA00022759"/>
    </source>
</evidence>
<evidence type="ECO:0000256" key="2">
    <source>
        <dbReference type="ARBA" id="ARBA00022695"/>
    </source>
</evidence>
<dbReference type="Proteomes" id="UP000765509">
    <property type="component" value="Unassembled WGS sequence"/>
</dbReference>
<dbReference type="GO" id="GO:0004519">
    <property type="term" value="F:endonuclease activity"/>
    <property type="evidence" value="ECO:0007669"/>
    <property type="project" value="UniProtKB-KW"/>
</dbReference>
<gene>
    <name evidence="8" type="ORF">O181_017936</name>
</gene>
<evidence type="ECO:0000256" key="6">
    <source>
        <dbReference type="ARBA" id="ARBA00022918"/>
    </source>
</evidence>
<evidence type="ECO:0000256" key="3">
    <source>
        <dbReference type="ARBA" id="ARBA00022722"/>
    </source>
</evidence>
<dbReference type="Pfam" id="PF17917">
    <property type="entry name" value="RT_RNaseH"/>
    <property type="match status" value="1"/>
</dbReference>
<keyword evidence="4" id="KW-0255">Endonuclease</keyword>
<sequence length="182" mass="20777">MAVETDASDYALGAVLSLVSDSGKHPISFDSCKLLPEELKYDICYKELLGRVWAFKSSSPFEVLTNHSSLQYFMSSKILTLRQACWAEFHSKFHFSMTYHLGCLETLLDALLFCNGDYAERGEDFIRNNAINDQQIIKEDEIQASKFFEVKVTSFSDLIDSIQKALWQNSHYRSTLQDFGKG</sequence>
<evidence type="ECO:0000313" key="9">
    <source>
        <dbReference type="Proteomes" id="UP000765509"/>
    </source>
</evidence>
<dbReference type="InterPro" id="IPR041373">
    <property type="entry name" value="RT_RNaseH"/>
</dbReference>
<keyword evidence="9" id="KW-1185">Reference proteome</keyword>
<dbReference type="PANTHER" id="PTHR34072">
    <property type="entry name" value="ENZYMATIC POLYPROTEIN-RELATED"/>
    <property type="match status" value="1"/>
</dbReference>
<dbReference type="GO" id="GO:0016787">
    <property type="term" value="F:hydrolase activity"/>
    <property type="evidence" value="ECO:0007669"/>
    <property type="project" value="UniProtKB-KW"/>
</dbReference>
<protein>
    <recommendedName>
        <fullName evidence="7">Reverse transcriptase RNase H-like domain-containing protein</fullName>
    </recommendedName>
</protein>
<keyword evidence="5" id="KW-0378">Hydrolase</keyword>
<reference evidence="8" key="1">
    <citation type="submission" date="2021-03" db="EMBL/GenBank/DDBJ databases">
        <title>Draft genome sequence of rust myrtle Austropuccinia psidii MF-1, a brazilian biotype.</title>
        <authorList>
            <person name="Quecine M.C."/>
            <person name="Pachon D.M.R."/>
            <person name="Bonatelli M.L."/>
            <person name="Correr F.H."/>
            <person name="Franceschini L.M."/>
            <person name="Leite T.F."/>
            <person name="Margarido G.R.A."/>
            <person name="Almeida C.A."/>
            <person name="Ferrarezi J.A."/>
            <person name="Labate C.A."/>
        </authorList>
    </citation>
    <scope>NUCLEOTIDE SEQUENCE</scope>
    <source>
        <strain evidence="8">MF-1</strain>
    </source>
</reference>
<dbReference type="InterPro" id="IPR043502">
    <property type="entry name" value="DNA/RNA_pol_sf"/>
</dbReference>
<dbReference type="AlphaFoldDB" id="A0A9Q3C8L3"/>
<dbReference type="OrthoDB" id="3095879at2759"/>
<keyword evidence="6" id="KW-0695">RNA-directed DNA polymerase</keyword>
<proteinExistence type="predicted"/>
<organism evidence="8 9">
    <name type="scientific">Austropuccinia psidii MF-1</name>
    <dbReference type="NCBI Taxonomy" id="1389203"/>
    <lineage>
        <taxon>Eukaryota</taxon>
        <taxon>Fungi</taxon>
        <taxon>Dikarya</taxon>
        <taxon>Basidiomycota</taxon>
        <taxon>Pucciniomycotina</taxon>
        <taxon>Pucciniomycetes</taxon>
        <taxon>Pucciniales</taxon>
        <taxon>Sphaerophragmiaceae</taxon>
        <taxon>Austropuccinia</taxon>
    </lineage>
</organism>
<keyword evidence="2" id="KW-0548">Nucleotidyltransferase</keyword>
<comment type="caution">
    <text evidence="8">The sequence shown here is derived from an EMBL/GenBank/DDBJ whole genome shotgun (WGS) entry which is preliminary data.</text>
</comment>
<feature type="domain" description="Reverse transcriptase RNase H-like" evidence="7">
    <location>
        <begin position="2"/>
        <end position="92"/>
    </location>
</feature>
<dbReference type="CDD" id="cd09274">
    <property type="entry name" value="RNase_HI_RT_Ty3"/>
    <property type="match status" value="1"/>
</dbReference>
<evidence type="ECO:0000256" key="5">
    <source>
        <dbReference type="ARBA" id="ARBA00022801"/>
    </source>
</evidence>
<evidence type="ECO:0000256" key="1">
    <source>
        <dbReference type="ARBA" id="ARBA00022679"/>
    </source>
</evidence>
<dbReference type="EMBL" id="AVOT02005102">
    <property type="protein sequence ID" value="MBW0478221.1"/>
    <property type="molecule type" value="Genomic_DNA"/>
</dbReference>